<evidence type="ECO:0000313" key="2">
    <source>
        <dbReference type="Proteomes" id="UP000788993"/>
    </source>
</evidence>
<reference evidence="1" key="1">
    <citation type="journal article" date="2021" name="Open Biol.">
        <title>Shared evolutionary footprints suggest mitochondrial oxidative damage underlies multiple complex I losses in fungi.</title>
        <authorList>
            <person name="Schikora-Tamarit M.A."/>
            <person name="Marcet-Houben M."/>
            <person name="Nosek J."/>
            <person name="Gabaldon T."/>
        </authorList>
    </citation>
    <scope>NUCLEOTIDE SEQUENCE</scope>
    <source>
        <strain evidence="1">NCAIM Y.01608</strain>
    </source>
</reference>
<dbReference type="EMBL" id="JAEUBD010000095">
    <property type="protein sequence ID" value="KAH3677830.1"/>
    <property type="molecule type" value="Genomic_DNA"/>
</dbReference>
<organism evidence="1 2">
    <name type="scientific">Ogataea polymorpha</name>
    <dbReference type="NCBI Taxonomy" id="460523"/>
    <lineage>
        <taxon>Eukaryota</taxon>
        <taxon>Fungi</taxon>
        <taxon>Dikarya</taxon>
        <taxon>Ascomycota</taxon>
        <taxon>Saccharomycotina</taxon>
        <taxon>Pichiomycetes</taxon>
        <taxon>Pichiales</taxon>
        <taxon>Pichiaceae</taxon>
        <taxon>Ogataea</taxon>
    </lineage>
</organism>
<protein>
    <submittedName>
        <fullName evidence="1">Uncharacterized protein</fullName>
    </submittedName>
</protein>
<evidence type="ECO:0000313" key="1">
    <source>
        <dbReference type="EMBL" id="KAH3677830.1"/>
    </source>
</evidence>
<gene>
    <name evidence="1" type="ORF">OGATHE_000484</name>
</gene>
<sequence>MGDTEIRVNLVRVEDVPGSAGGRLVVGERVLDRLEGGFFRVERVAVHVFGRAKWVRRRFGVAGSSRVAITVNSRVNPQGEEVLVVVSVHVRVHSRSPWTSLLVVAQNVRVQNTGESDVESDGSVLHKHPVQTVLVIGSSKYLRHDQLGGSRDERGGKVVSEVRVLEKQPVVLLRVRHVAGTILANVQSVFSLVRKLWRAVRNNHLGQGDSVEDRSHIAVVVVRHVRQNNTFSVVETDVEFEVGPFHDIARHLERNSLWLGHIDRRRLWSHSTNLLDHVFRIEVGMFVLGHFSSSVWDVDENHLLLLRVDDRTEVERVRVLRVVLVGSVVHKSLLQSLARSPSFVVANGPWIAVNLVHLVSRDSRQNTLLDDRRVISDDFLGGTQVLDGQNGLDSLQSSGLDDRQGGQVNKTLFHAGLAGLQNHVVRKSRRQRATLLLPLDVGLSGRFPQSDGVEADFFTGKVALDGVGGSLDLGGGQRVQRVCWPGWGGRGSGGLGGNLAQSFHAVRYEGQERSLRAYIVRGVNFH</sequence>
<reference evidence="1" key="2">
    <citation type="submission" date="2021-01" db="EMBL/GenBank/DDBJ databases">
        <authorList>
            <person name="Schikora-Tamarit M.A."/>
        </authorList>
    </citation>
    <scope>NUCLEOTIDE SEQUENCE</scope>
    <source>
        <strain evidence="1">NCAIM Y.01608</strain>
    </source>
</reference>
<dbReference type="AlphaFoldDB" id="A0A9P8PUF6"/>
<dbReference type="Proteomes" id="UP000788993">
    <property type="component" value="Unassembled WGS sequence"/>
</dbReference>
<proteinExistence type="predicted"/>
<keyword evidence="2" id="KW-1185">Reference proteome</keyword>
<comment type="caution">
    <text evidence="1">The sequence shown here is derived from an EMBL/GenBank/DDBJ whole genome shotgun (WGS) entry which is preliminary data.</text>
</comment>
<name>A0A9P8PUF6_9ASCO</name>
<accession>A0A9P8PUF6</accession>